<organism evidence="1 2">
    <name type="scientific">Agrobacterium genomosp. 2 str. CFBP 5494</name>
    <dbReference type="NCBI Taxonomy" id="1183436"/>
    <lineage>
        <taxon>Bacteria</taxon>
        <taxon>Pseudomonadati</taxon>
        <taxon>Pseudomonadota</taxon>
        <taxon>Alphaproteobacteria</taxon>
        <taxon>Hyphomicrobiales</taxon>
        <taxon>Rhizobiaceae</taxon>
        <taxon>Rhizobium/Agrobacterium group</taxon>
        <taxon>Agrobacterium</taxon>
        <taxon>Agrobacterium tumefaciens complex</taxon>
    </lineage>
</organism>
<dbReference type="Proteomes" id="UP000191933">
    <property type="component" value="Unassembled WGS sequence"/>
</dbReference>
<accession>A0A9W5B5W9</accession>
<protein>
    <submittedName>
        <fullName evidence="1">Uncharacterized protein</fullName>
    </submittedName>
</protein>
<proteinExistence type="predicted"/>
<keyword evidence="2" id="KW-1185">Reference proteome</keyword>
<dbReference type="EMBL" id="FBVY01000038">
    <property type="protein sequence ID" value="CUX00722.1"/>
    <property type="molecule type" value="Genomic_DNA"/>
</dbReference>
<sequence>MLSRILIVDNGYVVPIVIMNRFIGTPPN</sequence>
<evidence type="ECO:0000313" key="2">
    <source>
        <dbReference type="Proteomes" id="UP000191933"/>
    </source>
</evidence>
<name>A0A9W5B5W9_9HYPH</name>
<reference evidence="1 2" key="1">
    <citation type="submission" date="2016-01" db="EMBL/GenBank/DDBJ databases">
        <authorList>
            <person name="Regsiter A."/>
            <person name="william w."/>
        </authorList>
    </citation>
    <scope>NUCLEOTIDE SEQUENCE [LARGE SCALE GENOMIC DNA]</scope>
    <source>
        <strain evidence="1 2">CFBP 5494</strain>
    </source>
</reference>
<gene>
    <name evidence="1" type="ORF">AGR2A_Lc90094</name>
</gene>
<comment type="caution">
    <text evidence="1">The sequence shown here is derived from an EMBL/GenBank/DDBJ whole genome shotgun (WGS) entry which is preliminary data.</text>
</comment>
<evidence type="ECO:0000313" key="1">
    <source>
        <dbReference type="EMBL" id="CUX00722.1"/>
    </source>
</evidence>
<dbReference type="AlphaFoldDB" id="A0A9W5B5W9"/>